<dbReference type="EMBL" id="LQYT01000009">
    <property type="protein sequence ID" value="KYD22720.1"/>
    <property type="molecule type" value="Genomic_DNA"/>
</dbReference>
<evidence type="ECO:0000313" key="3">
    <source>
        <dbReference type="Proteomes" id="UP000075683"/>
    </source>
</evidence>
<dbReference type="Proteomes" id="UP000075683">
    <property type="component" value="Unassembled WGS sequence"/>
</dbReference>
<dbReference type="AlphaFoldDB" id="A0A150MDT4"/>
<evidence type="ECO:0000256" key="1">
    <source>
        <dbReference type="SAM" id="MobiDB-lite"/>
    </source>
</evidence>
<comment type="caution">
    <text evidence="2">The sequence shown here is derived from an EMBL/GenBank/DDBJ whole genome shotgun (WGS) entry which is preliminary data.</text>
</comment>
<protein>
    <submittedName>
        <fullName evidence="2">Uncharacterized protein</fullName>
    </submittedName>
</protein>
<name>A0A150MDT4_9BACI</name>
<gene>
    <name evidence="2" type="ORF">B4135_1203</name>
</gene>
<accession>A0A150MDT4</accession>
<dbReference type="STRING" id="301148.B4135_1203"/>
<feature type="compositionally biased region" description="Gly residues" evidence="1">
    <location>
        <begin position="46"/>
        <end position="55"/>
    </location>
</feature>
<evidence type="ECO:0000313" key="2">
    <source>
        <dbReference type="EMBL" id="KYD22720.1"/>
    </source>
</evidence>
<organism evidence="2 3">
    <name type="scientific">Caldibacillus debilis</name>
    <dbReference type="NCBI Taxonomy" id="301148"/>
    <lineage>
        <taxon>Bacteria</taxon>
        <taxon>Bacillati</taxon>
        <taxon>Bacillota</taxon>
        <taxon>Bacilli</taxon>
        <taxon>Bacillales</taxon>
        <taxon>Bacillaceae</taxon>
        <taxon>Caldibacillus</taxon>
    </lineage>
</organism>
<reference evidence="2 3" key="1">
    <citation type="submission" date="2016-01" db="EMBL/GenBank/DDBJ databases">
        <title>Draft Genome Sequences of Seven Thermophilic Sporeformers Isolated from Foods.</title>
        <authorList>
            <person name="Berendsen E.M."/>
            <person name="Wells-Bennik M.H."/>
            <person name="Krawcyk A.O."/>
            <person name="De Jong A."/>
            <person name="Holsappel S."/>
            <person name="Eijlander R.T."/>
            <person name="Kuipers O.P."/>
        </authorList>
    </citation>
    <scope>NUCLEOTIDE SEQUENCE [LARGE SCALE GENOMIC DNA]</scope>
    <source>
        <strain evidence="2 3">B4135</strain>
    </source>
</reference>
<sequence length="69" mass="7137">MAPGRSGSIWRPAIRGLPAPNLRGFRRTVPSCLTGTEFPVTDAGPGRRGPGGFFKGAGEAATFSGQTSF</sequence>
<proteinExistence type="predicted"/>
<feature type="region of interest" description="Disordered" evidence="1">
    <location>
        <begin position="35"/>
        <end position="69"/>
    </location>
</feature>